<reference evidence="3 4" key="1">
    <citation type="journal article" date="2016" name="Antonie Van Leeuwenhoek">
        <title>Dongia soli sp. nov., isolated from soil from Dokdo, Korea.</title>
        <authorList>
            <person name="Kim D.U."/>
            <person name="Lee H."/>
            <person name="Kim H."/>
            <person name="Kim S.G."/>
            <person name="Ka J.O."/>
        </authorList>
    </citation>
    <scope>NUCLEOTIDE SEQUENCE [LARGE SCALE GENOMIC DNA]</scope>
    <source>
        <strain evidence="3 4">D78</strain>
    </source>
</reference>
<comment type="caution">
    <text evidence="3">The sequence shown here is derived from an EMBL/GenBank/DDBJ whole genome shotgun (WGS) entry which is preliminary data.</text>
</comment>
<sequence>MTDSFDAGDATQVGERREKLKFKERGDGEQFKALMEQKPFRAFVWRLLAEAQVFQPIMTGNSYTFMNEGKRQIGLWVLEQINRICPDLYVVMAKEATAREAGNKQERNLMNV</sequence>
<dbReference type="InterPro" id="IPR057447">
    <property type="entry name" value="Bbp19-like_phage"/>
</dbReference>
<evidence type="ECO:0000256" key="1">
    <source>
        <dbReference type="SAM" id="MobiDB-lite"/>
    </source>
</evidence>
<evidence type="ECO:0000313" key="4">
    <source>
        <dbReference type="Proteomes" id="UP001279642"/>
    </source>
</evidence>
<gene>
    <name evidence="3" type="ORF">SMD27_18725</name>
</gene>
<evidence type="ECO:0000313" key="3">
    <source>
        <dbReference type="EMBL" id="MDY0884886.1"/>
    </source>
</evidence>
<dbReference type="EMBL" id="JAXCLW010000006">
    <property type="protein sequence ID" value="MDY0884886.1"/>
    <property type="molecule type" value="Genomic_DNA"/>
</dbReference>
<evidence type="ECO:0000259" key="2">
    <source>
        <dbReference type="Pfam" id="PF25181"/>
    </source>
</evidence>
<protein>
    <recommendedName>
        <fullName evidence="2">Bbp19-like phage domain-containing protein</fullName>
    </recommendedName>
</protein>
<dbReference type="Proteomes" id="UP001279642">
    <property type="component" value="Unassembled WGS sequence"/>
</dbReference>
<dbReference type="RefSeq" id="WP_320509959.1">
    <property type="nucleotide sequence ID" value="NZ_JAXCLW010000006.1"/>
</dbReference>
<accession>A0ABU5EHL9</accession>
<feature type="region of interest" description="Disordered" evidence="1">
    <location>
        <begin position="1"/>
        <end position="21"/>
    </location>
</feature>
<organism evidence="3 4">
    <name type="scientific">Dongia soli</name>
    <dbReference type="NCBI Taxonomy" id="600628"/>
    <lineage>
        <taxon>Bacteria</taxon>
        <taxon>Pseudomonadati</taxon>
        <taxon>Pseudomonadota</taxon>
        <taxon>Alphaproteobacteria</taxon>
        <taxon>Rhodospirillales</taxon>
        <taxon>Dongiaceae</taxon>
        <taxon>Dongia</taxon>
    </lineage>
</organism>
<keyword evidence="4" id="KW-1185">Reference proteome</keyword>
<name>A0ABU5EHL9_9PROT</name>
<proteinExistence type="predicted"/>
<feature type="domain" description="Bbp19-like phage" evidence="2">
    <location>
        <begin position="31"/>
        <end position="93"/>
    </location>
</feature>
<dbReference type="Pfam" id="PF25181">
    <property type="entry name" value="Phage_Bbp19"/>
    <property type="match status" value="1"/>
</dbReference>